<dbReference type="EMBL" id="CAJPWZ010001401">
    <property type="protein sequence ID" value="CAG2214117.1"/>
    <property type="molecule type" value="Genomic_DNA"/>
</dbReference>
<protein>
    <submittedName>
        <fullName evidence="1">Uncharacterized protein</fullName>
    </submittedName>
</protein>
<accession>A0A8S3S6Y5</accession>
<proteinExistence type="predicted"/>
<sequence length="445" mass="51339">MSVELYFLPDDGRSPVESKLVLRAERNMKQTIEMPIKSRFEENVTTVLQSLSIVKLQNQSTINQKSFPLLFSAIFNISILSSAEDELGIKEYSSNTEWMITWERGTSSSWNMSINKSEKGVLAVASIACPVEVVDGYIRTMNFDSLPVGFYKTSHVFCFLPLPLETNLPVHINGYFAVTADRQRLFSDTTDDKSSFESIWNKELMQDAVCNAYVKFLEDLQNSKISPTEAYFERWPTEIIKNSKDNFGFFKEWYIITFVEVNVECLEQEVRDVFHLMNVFLHPDIAESNFCDVVLEACKKIHWQDILVKIPRSILRCFINAECESFISQKMISVYHLYKQVILPNFVDTIWDGKRDDVIIFALNSSDDDIFSLLNKYPCIPTEPHGKLKCPNEIVDRNGLVSCLFDIDDERFVFPSSALNTFDKLFQNKGTRSNNRHAYPSLSYR</sequence>
<evidence type="ECO:0000313" key="2">
    <source>
        <dbReference type="Proteomes" id="UP000683360"/>
    </source>
</evidence>
<name>A0A8S3S6Y5_MYTED</name>
<evidence type="ECO:0000313" key="1">
    <source>
        <dbReference type="EMBL" id="CAG2214117.1"/>
    </source>
</evidence>
<dbReference type="Proteomes" id="UP000683360">
    <property type="component" value="Unassembled WGS sequence"/>
</dbReference>
<dbReference type="OrthoDB" id="8951023at2759"/>
<keyword evidence="2" id="KW-1185">Reference proteome</keyword>
<comment type="caution">
    <text evidence="1">The sequence shown here is derived from an EMBL/GenBank/DDBJ whole genome shotgun (WGS) entry which is preliminary data.</text>
</comment>
<dbReference type="AlphaFoldDB" id="A0A8S3S6Y5"/>
<dbReference type="PANTHER" id="PTHR46919">
    <property type="entry name" value="ZINC FINGER, C3HC4 TYPE (RING FINGER) FAMILY PROTEIN"/>
    <property type="match status" value="1"/>
</dbReference>
<reference evidence="1" key="1">
    <citation type="submission" date="2021-03" db="EMBL/GenBank/DDBJ databases">
        <authorList>
            <person name="Bekaert M."/>
        </authorList>
    </citation>
    <scope>NUCLEOTIDE SEQUENCE</scope>
</reference>
<gene>
    <name evidence="1" type="ORF">MEDL_28016</name>
</gene>
<organism evidence="1 2">
    <name type="scientific">Mytilus edulis</name>
    <name type="common">Blue mussel</name>
    <dbReference type="NCBI Taxonomy" id="6550"/>
    <lineage>
        <taxon>Eukaryota</taxon>
        <taxon>Metazoa</taxon>
        <taxon>Spiralia</taxon>
        <taxon>Lophotrochozoa</taxon>
        <taxon>Mollusca</taxon>
        <taxon>Bivalvia</taxon>
        <taxon>Autobranchia</taxon>
        <taxon>Pteriomorphia</taxon>
        <taxon>Mytilida</taxon>
        <taxon>Mytiloidea</taxon>
        <taxon>Mytilidae</taxon>
        <taxon>Mytilinae</taxon>
        <taxon>Mytilus</taxon>
    </lineage>
</organism>
<dbReference type="PANTHER" id="PTHR46919:SF2">
    <property type="entry name" value="SACSIN"/>
    <property type="match status" value="1"/>
</dbReference>